<feature type="compositionally biased region" description="Acidic residues" evidence="6">
    <location>
        <begin position="704"/>
        <end position="716"/>
    </location>
</feature>
<evidence type="ECO:0000259" key="8">
    <source>
        <dbReference type="PROSITE" id="PS51676"/>
    </source>
</evidence>
<feature type="domain" description="WW" evidence="7">
    <location>
        <begin position="7"/>
        <end position="40"/>
    </location>
</feature>
<dbReference type="GO" id="GO:0003723">
    <property type="term" value="F:RNA binding"/>
    <property type="evidence" value="ECO:0007669"/>
    <property type="project" value="TreeGrafter"/>
</dbReference>
<dbReference type="OrthoDB" id="187617at2759"/>
<dbReference type="FunFam" id="2.20.70.10:FF:000107">
    <property type="entry name" value="Chromosome 19, whole genome shotgun sequence"/>
    <property type="match status" value="1"/>
</dbReference>
<organism evidence="9 10">
    <name type="scientific">Testicularia cyperi</name>
    <dbReference type="NCBI Taxonomy" id="1882483"/>
    <lineage>
        <taxon>Eukaryota</taxon>
        <taxon>Fungi</taxon>
        <taxon>Dikarya</taxon>
        <taxon>Basidiomycota</taxon>
        <taxon>Ustilaginomycotina</taxon>
        <taxon>Ustilaginomycetes</taxon>
        <taxon>Ustilaginales</taxon>
        <taxon>Anthracoideaceae</taxon>
        <taxon>Testicularia</taxon>
    </lineage>
</organism>
<evidence type="ECO:0000313" key="10">
    <source>
        <dbReference type="Proteomes" id="UP000246740"/>
    </source>
</evidence>
<dbReference type="GO" id="GO:0071004">
    <property type="term" value="C:U2-type prespliceosome"/>
    <property type="evidence" value="ECO:0007669"/>
    <property type="project" value="TreeGrafter"/>
</dbReference>
<dbReference type="InterPro" id="IPR039726">
    <property type="entry name" value="Prp40-like"/>
</dbReference>
<dbReference type="PANTHER" id="PTHR11864">
    <property type="entry name" value="PRE-MRNA-PROCESSING PROTEIN PRP40"/>
    <property type="match status" value="1"/>
</dbReference>
<dbReference type="FunCoup" id="A0A317Y040">
    <property type="interactions" value="691"/>
</dbReference>
<gene>
    <name evidence="9" type="ORF">BCV70DRAFT_18701</name>
</gene>
<protein>
    <recommendedName>
        <fullName evidence="11">Formin binding protein 3</fullName>
    </recommendedName>
</protein>
<feature type="region of interest" description="Disordered" evidence="6">
    <location>
        <begin position="87"/>
        <end position="125"/>
    </location>
</feature>
<dbReference type="SMART" id="SM00456">
    <property type="entry name" value="WW"/>
    <property type="match status" value="2"/>
</dbReference>
<evidence type="ECO:0000256" key="4">
    <source>
        <dbReference type="ARBA" id="ARBA00023187"/>
    </source>
</evidence>
<name>A0A317Y040_9BASI</name>
<dbReference type="CDD" id="cd00201">
    <property type="entry name" value="WW"/>
    <property type="match status" value="2"/>
</dbReference>
<dbReference type="InterPro" id="IPR036020">
    <property type="entry name" value="WW_dom_sf"/>
</dbReference>
<dbReference type="InterPro" id="IPR001202">
    <property type="entry name" value="WW_dom"/>
</dbReference>
<dbReference type="SUPFAM" id="SSF81698">
    <property type="entry name" value="FF domain"/>
    <property type="match status" value="3"/>
</dbReference>
<dbReference type="InParanoid" id="A0A317Y040"/>
<dbReference type="EMBL" id="KZ819188">
    <property type="protein sequence ID" value="PWZ03518.1"/>
    <property type="molecule type" value="Genomic_DNA"/>
</dbReference>
<dbReference type="Proteomes" id="UP000246740">
    <property type="component" value="Unassembled WGS sequence"/>
</dbReference>
<keyword evidence="10" id="KW-1185">Reference proteome</keyword>
<evidence type="ECO:0008006" key="11">
    <source>
        <dbReference type="Google" id="ProtNLM"/>
    </source>
</evidence>
<dbReference type="AlphaFoldDB" id="A0A317Y040"/>
<dbReference type="Pfam" id="PF00397">
    <property type="entry name" value="WW"/>
    <property type="match status" value="1"/>
</dbReference>
<dbReference type="FunFam" id="1.10.10.440:FF:000013">
    <property type="entry name" value="pre-mRNA-processing protein 40A isoform X1"/>
    <property type="match status" value="1"/>
</dbReference>
<dbReference type="PANTHER" id="PTHR11864:SF0">
    <property type="entry name" value="PRP40 PRE-MRNA PROCESSING FACTOR 40 HOMOLOG A (YEAST)"/>
    <property type="match status" value="1"/>
</dbReference>
<keyword evidence="3" id="KW-0677">Repeat</keyword>
<evidence type="ECO:0000256" key="1">
    <source>
        <dbReference type="ARBA" id="ARBA00004123"/>
    </source>
</evidence>
<feature type="compositionally biased region" description="Low complexity" evidence="6">
    <location>
        <begin position="187"/>
        <end position="203"/>
    </location>
</feature>
<evidence type="ECO:0000313" key="9">
    <source>
        <dbReference type="EMBL" id="PWZ03518.1"/>
    </source>
</evidence>
<feature type="domain" description="FF" evidence="8">
    <location>
        <begin position="211"/>
        <end position="265"/>
    </location>
</feature>
<comment type="subcellular location">
    <subcellularLocation>
        <location evidence="1">Nucleus</location>
    </subcellularLocation>
</comment>
<dbReference type="GO" id="GO:0045292">
    <property type="term" value="P:mRNA cis splicing, via spliceosome"/>
    <property type="evidence" value="ECO:0007669"/>
    <property type="project" value="InterPro"/>
</dbReference>
<dbReference type="SUPFAM" id="SSF51045">
    <property type="entry name" value="WW domain"/>
    <property type="match status" value="2"/>
</dbReference>
<dbReference type="InterPro" id="IPR002713">
    <property type="entry name" value="FF_domain"/>
</dbReference>
<keyword evidence="5" id="KW-0539">Nucleus</keyword>
<dbReference type="InterPro" id="IPR036517">
    <property type="entry name" value="FF_domain_sf"/>
</dbReference>
<feature type="region of interest" description="Disordered" evidence="6">
    <location>
        <begin position="643"/>
        <end position="716"/>
    </location>
</feature>
<dbReference type="Pfam" id="PF01846">
    <property type="entry name" value="FF"/>
    <property type="match status" value="2"/>
</dbReference>
<evidence type="ECO:0000256" key="2">
    <source>
        <dbReference type="ARBA" id="ARBA00022664"/>
    </source>
</evidence>
<dbReference type="GO" id="GO:0005685">
    <property type="term" value="C:U1 snRNP"/>
    <property type="evidence" value="ECO:0007669"/>
    <property type="project" value="TreeGrafter"/>
</dbReference>
<dbReference type="Gene3D" id="1.10.10.440">
    <property type="entry name" value="FF domain"/>
    <property type="match status" value="3"/>
</dbReference>
<dbReference type="PROSITE" id="PS50020">
    <property type="entry name" value="WW_DOMAIN_2"/>
    <property type="match status" value="2"/>
</dbReference>
<dbReference type="PROSITE" id="PS51676">
    <property type="entry name" value="FF"/>
    <property type="match status" value="2"/>
</dbReference>
<dbReference type="PROSITE" id="PS01159">
    <property type="entry name" value="WW_DOMAIN_1"/>
    <property type="match status" value="1"/>
</dbReference>
<evidence type="ECO:0000256" key="6">
    <source>
        <dbReference type="SAM" id="MobiDB-lite"/>
    </source>
</evidence>
<keyword evidence="4" id="KW-0508">mRNA splicing</keyword>
<feature type="compositionally biased region" description="Polar residues" evidence="6">
    <location>
        <begin position="146"/>
        <end position="172"/>
    </location>
</feature>
<evidence type="ECO:0000256" key="5">
    <source>
        <dbReference type="ARBA" id="ARBA00023242"/>
    </source>
</evidence>
<dbReference type="Gene3D" id="2.20.70.10">
    <property type="match status" value="2"/>
</dbReference>
<reference evidence="9 10" key="1">
    <citation type="journal article" date="2018" name="Mol. Biol. Evol.">
        <title>Broad Genomic Sampling Reveals a Smut Pathogenic Ancestry of the Fungal Clade Ustilaginomycotina.</title>
        <authorList>
            <person name="Kijpornyongpan T."/>
            <person name="Mondo S.J."/>
            <person name="Barry K."/>
            <person name="Sandor L."/>
            <person name="Lee J."/>
            <person name="Lipzen A."/>
            <person name="Pangilinan J."/>
            <person name="LaButti K."/>
            <person name="Hainaut M."/>
            <person name="Henrissat B."/>
            <person name="Grigoriev I.V."/>
            <person name="Spatafora J.W."/>
            <person name="Aime M.C."/>
        </authorList>
    </citation>
    <scope>NUCLEOTIDE SEQUENCE [LARGE SCALE GENOMIC DNA]</scope>
    <source>
        <strain evidence="9 10">MCA 3645</strain>
    </source>
</reference>
<feature type="region of interest" description="Disordered" evidence="6">
    <location>
        <begin position="146"/>
        <end position="209"/>
    </location>
</feature>
<feature type="domain" description="FF" evidence="8">
    <location>
        <begin position="424"/>
        <end position="485"/>
    </location>
</feature>
<sequence>MSTPSLRPDASAWTEHKTAQGRAYWYNAAERRSVWEKPAELKTPRERALDSTPWKEYKSGERSYYVHSVTKQSTWTLPSELKHILDQYPKDAPVDPSSSTAASAAPAGLGIHTGTQSPILPRSPLPVASPAASPFVGSGGFAVGPSQTAARTGSSTPYSLNDSGHHTPTSSALVPPPASSRLPTRPPNNGASASAGAAGSPNPEFDFRGDKQGAEAAFMQLLENANVDVDWTWETTMRAIITDPLYKALKSIAERKAAFNNYVDRLRKKRAEEAAAREQLLLPTFRQIVAGDPRIKSYSSFETAKKWLSHTTGWKEAYSDEEAKRVYEIVMREQKQKEQDAEKEVRVRNMEMLMSLLKTFEADVTTRWRDAHRTVIESPEYEEDPHLHKLEVKDMLSVFEELMRGIEKDAEETRKRGLDMKHRRERKNRDAYKALLHQLRDEGKIHAKSTWGQVFTLVKDDDRFLRVVGQPGSTPLDLFYDVVDDLDLALEIQKDLVLQHVRSRGHELKATTTESEFSDWTKDLPGDVNVSDQVLGEIFTVLVTNLQEEEERRAAEDRRRLERKFRHQIEDLRYAFKKLEPPLDLDAKYNEVIVSRISSLVEYKDAVKDSDEIPRLAWEKFVRRQREKVREKEMMVRDTYDTCDSRKRKEHPDLHGRRCSSASIHAKPEPPAPLASALAPASASAATSAVSDLESRKRARTNADDEDGSELEEGEV</sequence>
<feature type="compositionally biased region" description="Low complexity" evidence="6">
    <location>
        <begin position="674"/>
        <end position="689"/>
    </location>
</feature>
<keyword evidence="2" id="KW-0507">mRNA processing</keyword>
<accession>A0A317Y040</accession>
<dbReference type="STRING" id="1882483.A0A317Y040"/>
<proteinExistence type="predicted"/>
<evidence type="ECO:0000256" key="3">
    <source>
        <dbReference type="ARBA" id="ARBA00022737"/>
    </source>
</evidence>
<evidence type="ECO:0000259" key="7">
    <source>
        <dbReference type="PROSITE" id="PS50020"/>
    </source>
</evidence>
<dbReference type="SMART" id="SM00441">
    <property type="entry name" value="FF"/>
    <property type="match status" value="3"/>
</dbReference>
<feature type="compositionally biased region" description="Basic and acidic residues" evidence="6">
    <location>
        <begin position="643"/>
        <end position="656"/>
    </location>
</feature>
<feature type="domain" description="WW" evidence="7">
    <location>
        <begin position="52"/>
        <end position="80"/>
    </location>
</feature>
<feature type="compositionally biased region" description="Low complexity" evidence="6">
    <location>
        <begin position="94"/>
        <end position="107"/>
    </location>
</feature>